<evidence type="ECO:0000313" key="1">
    <source>
        <dbReference type="EMBL" id="NDY96320.1"/>
    </source>
</evidence>
<comment type="caution">
    <text evidence="1">The sequence shown here is derived from an EMBL/GenBank/DDBJ whole genome shotgun (WGS) entry which is preliminary data.</text>
</comment>
<dbReference type="RefSeq" id="WP_164211722.1">
    <property type="nucleotide sequence ID" value="NZ_JAAGSC010000042.1"/>
</dbReference>
<accession>A0A845V234</accession>
<name>A0A845V234_9GAMM</name>
<dbReference type="AlphaFoldDB" id="A0A845V234"/>
<dbReference type="Proteomes" id="UP000484885">
    <property type="component" value="Unassembled WGS sequence"/>
</dbReference>
<dbReference type="EMBL" id="JAAGSC010000042">
    <property type="protein sequence ID" value="NDY96320.1"/>
    <property type="molecule type" value="Genomic_DNA"/>
</dbReference>
<sequence length="199" mass="21771">MNRLARYPLLLSITAALLIGLATGLITAPKQQYRADLNEPLEWALPELSEAADAEVIAAAVAERLGWISEQVVDEPEEAAAQAAAEAAAEAARLAEAERQRRRAHRWRFLGSTEQHGKLQSVFRAGDGRLRHVSQGEEIEHGARVIELHPGRVVVELPGQLQNPSQEPSGTVPHRLQLFRDTDLDLYLPDSAAADGRSN</sequence>
<gene>
    <name evidence="1" type="ORF">G3I74_11325</name>
</gene>
<evidence type="ECO:0000313" key="2">
    <source>
        <dbReference type="Proteomes" id="UP000484885"/>
    </source>
</evidence>
<proteinExistence type="predicted"/>
<keyword evidence="2" id="KW-1185">Reference proteome</keyword>
<organism evidence="1 2">
    <name type="scientific">Wenzhouxiangella limi</name>
    <dbReference type="NCBI Taxonomy" id="2707351"/>
    <lineage>
        <taxon>Bacteria</taxon>
        <taxon>Pseudomonadati</taxon>
        <taxon>Pseudomonadota</taxon>
        <taxon>Gammaproteobacteria</taxon>
        <taxon>Chromatiales</taxon>
        <taxon>Wenzhouxiangellaceae</taxon>
        <taxon>Wenzhouxiangella</taxon>
    </lineage>
</organism>
<protein>
    <submittedName>
        <fullName evidence="1">Uncharacterized protein</fullName>
    </submittedName>
</protein>
<reference evidence="1 2" key="1">
    <citation type="submission" date="2020-02" db="EMBL/GenBank/DDBJ databases">
        <authorList>
            <person name="Zhang X.-Y."/>
        </authorList>
    </citation>
    <scope>NUCLEOTIDE SEQUENCE [LARGE SCALE GENOMIC DNA]</scope>
    <source>
        <strain evidence="1 2">C33</strain>
    </source>
</reference>